<dbReference type="Pfam" id="PF00081">
    <property type="entry name" value="Sod_Fe_N"/>
    <property type="match status" value="1"/>
</dbReference>
<dbReference type="InterPro" id="IPR019832">
    <property type="entry name" value="Mn/Fe_SOD_C"/>
</dbReference>
<feature type="binding site" evidence="6">
    <location>
        <position position="193"/>
    </location>
    <ligand>
        <name>Mn(2+)</name>
        <dbReference type="ChEBI" id="CHEBI:29035"/>
    </ligand>
</feature>
<dbReference type="SUPFAM" id="SSF46609">
    <property type="entry name" value="Fe,Mn superoxide dismutase (SOD), N-terminal domain"/>
    <property type="match status" value="1"/>
</dbReference>
<reference evidence="10" key="1">
    <citation type="submission" date="2021-01" db="EMBL/GenBank/DDBJ databases">
        <authorList>
            <person name="Corre E."/>
            <person name="Pelletier E."/>
            <person name="Niang G."/>
            <person name="Scheremetjew M."/>
            <person name="Finn R."/>
            <person name="Kale V."/>
            <person name="Holt S."/>
            <person name="Cochrane G."/>
            <person name="Meng A."/>
            <person name="Brown T."/>
            <person name="Cohen L."/>
        </authorList>
    </citation>
    <scope>NUCLEOTIDE SEQUENCE</scope>
    <source>
        <strain evidence="10">CCMP3276</strain>
    </source>
</reference>
<sequence>MNGMISACRALRAGGVMRGSAIGRRRMSNKVSATLPDLPYDYNALEPVISAQIMQLHHKKHHNAYVTNLNKTLDLVTTAEAKNDLSTILQLRPALNFNGGGHINHSIFWTNLTSPDSQSAADHAPSLSAAIASKFGSVDAFITQMTAKAASVQGSGWAWLGYDAKTRSLEVVAMPNQDALQPVTGLVPILGIDCWEHAFYLQYLNDRPKYLGEIWRCVNWSNLEQRYASAAATSP</sequence>
<dbReference type="InterPro" id="IPR036314">
    <property type="entry name" value="SOD_C_sf"/>
</dbReference>
<feature type="binding site" evidence="6">
    <location>
        <position position="57"/>
    </location>
    <ligand>
        <name>Mn(2+)</name>
        <dbReference type="ChEBI" id="CHEBI:29035"/>
    </ligand>
</feature>
<feature type="binding site" evidence="6">
    <location>
        <position position="197"/>
    </location>
    <ligand>
        <name>Mn(2+)</name>
        <dbReference type="ChEBI" id="CHEBI:29035"/>
    </ligand>
</feature>
<dbReference type="Gene3D" id="1.10.287.990">
    <property type="entry name" value="Fe,Mn superoxide dismutase (SOD) domain"/>
    <property type="match status" value="1"/>
</dbReference>
<dbReference type="PANTHER" id="PTHR11404">
    <property type="entry name" value="SUPEROXIDE DISMUTASE 2"/>
    <property type="match status" value="1"/>
</dbReference>
<dbReference type="FunFam" id="1.10.287.990:FF:000001">
    <property type="entry name" value="Superoxide dismutase"/>
    <property type="match status" value="1"/>
</dbReference>
<evidence type="ECO:0000313" key="10">
    <source>
        <dbReference type="EMBL" id="CAD8724817.1"/>
    </source>
</evidence>
<evidence type="ECO:0000256" key="4">
    <source>
        <dbReference type="ARBA" id="ARBA00023002"/>
    </source>
</evidence>
<dbReference type="GO" id="GO:0005739">
    <property type="term" value="C:mitochondrion"/>
    <property type="evidence" value="ECO:0007669"/>
    <property type="project" value="TreeGrafter"/>
</dbReference>
<evidence type="ECO:0000256" key="2">
    <source>
        <dbReference type="ARBA" id="ARBA00012682"/>
    </source>
</evidence>
<dbReference type="InterPro" id="IPR036324">
    <property type="entry name" value="Mn/Fe_SOD_N_sf"/>
</dbReference>
<evidence type="ECO:0000256" key="3">
    <source>
        <dbReference type="ARBA" id="ARBA00022723"/>
    </source>
</evidence>
<dbReference type="GO" id="GO:0030145">
    <property type="term" value="F:manganese ion binding"/>
    <property type="evidence" value="ECO:0007669"/>
    <property type="project" value="TreeGrafter"/>
</dbReference>
<dbReference type="SUPFAM" id="SSF54719">
    <property type="entry name" value="Fe,Mn superoxide dismutase (SOD), C-terminal domain"/>
    <property type="match status" value="1"/>
</dbReference>
<dbReference type="Pfam" id="PF02777">
    <property type="entry name" value="Sod_Fe_C"/>
    <property type="match status" value="1"/>
</dbReference>
<dbReference type="InterPro" id="IPR001189">
    <property type="entry name" value="Mn/Fe_SOD"/>
</dbReference>
<dbReference type="AlphaFoldDB" id="A0A7S0XMG8"/>
<dbReference type="EC" id="1.15.1.1" evidence="2 7"/>
<proteinExistence type="inferred from homology"/>
<organism evidence="10">
    <name type="scientific">Erythrolobus madagascarensis</name>
    <dbReference type="NCBI Taxonomy" id="708628"/>
    <lineage>
        <taxon>Eukaryota</taxon>
        <taxon>Rhodophyta</taxon>
        <taxon>Bangiophyceae</taxon>
        <taxon>Porphyridiales</taxon>
        <taxon>Porphyridiaceae</taxon>
        <taxon>Erythrolobus</taxon>
    </lineage>
</organism>
<feature type="binding site" evidence="6">
    <location>
        <position position="105"/>
    </location>
    <ligand>
        <name>Mn(2+)</name>
        <dbReference type="ChEBI" id="CHEBI:29035"/>
    </ligand>
</feature>
<dbReference type="InterPro" id="IPR019833">
    <property type="entry name" value="Mn/Fe_SOD_BS"/>
</dbReference>
<evidence type="ECO:0000256" key="5">
    <source>
        <dbReference type="ARBA" id="ARBA00049204"/>
    </source>
</evidence>
<evidence type="ECO:0000256" key="7">
    <source>
        <dbReference type="RuleBase" id="RU000414"/>
    </source>
</evidence>
<evidence type="ECO:0000259" key="9">
    <source>
        <dbReference type="Pfam" id="PF02777"/>
    </source>
</evidence>
<evidence type="ECO:0000256" key="1">
    <source>
        <dbReference type="ARBA" id="ARBA00008714"/>
    </source>
</evidence>
<feature type="domain" description="Manganese/iron superoxide dismutase N-terminal" evidence="8">
    <location>
        <begin position="34"/>
        <end position="112"/>
    </location>
</feature>
<dbReference type="FunFam" id="3.55.40.20:FF:000004">
    <property type="entry name" value="Superoxide dismutase [Fe]"/>
    <property type="match status" value="1"/>
</dbReference>
<dbReference type="GO" id="GO:0004784">
    <property type="term" value="F:superoxide dismutase activity"/>
    <property type="evidence" value="ECO:0007669"/>
    <property type="project" value="UniProtKB-EC"/>
</dbReference>
<accession>A0A7S0XMG8</accession>
<protein>
    <recommendedName>
        <fullName evidence="2 7">Superoxide dismutase</fullName>
        <ecNumber evidence="2 7">1.15.1.1</ecNumber>
    </recommendedName>
</protein>
<comment type="similarity">
    <text evidence="1 7">Belongs to the iron/manganese superoxide dismutase family.</text>
</comment>
<keyword evidence="4 7" id="KW-0560">Oxidoreductase</keyword>
<evidence type="ECO:0000256" key="6">
    <source>
        <dbReference type="PIRSR" id="PIRSR000349-1"/>
    </source>
</evidence>
<dbReference type="InterPro" id="IPR019831">
    <property type="entry name" value="Mn/Fe_SOD_N"/>
</dbReference>
<keyword evidence="3 6" id="KW-0479">Metal-binding</keyword>
<dbReference type="Gene3D" id="3.55.40.20">
    <property type="entry name" value="Iron/manganese superoxide dismutase, C-terminal domain"/>
    <property type="match status" value="1"/>
</dbReference>
<dbReference type="PANTHER" id="PTHR11404:SF6">
    <property type="entry name" value="SUPEROXIDE DISMUTASE [MN], MITOCHONDRIAL"/>
    <property type="match status" value="1"/>
</dbReference>
<comment type="function">
    <text evidence="7">Destroys radicals which are normally produced within the cells and which are toxic to biological systems.</text>
</comment>
<comment type="catalytic activity">
    <reaction evidence="5 7">
        <text>2 superoxide + 2 H(+) = H2O2 + O2</text>
        <dbReference type="Rhea" id="RHEA:20696"/>
        <dbReference type="ChEBI" id="CHEBI:15378"/>
        <dbReference type="ChEBI" id="CHEBI:15379"/>
        <dbReference type="ChEBI" id="CHEBI:16240"/>
        <dbReference type="ChEBI" id="CHEBI:18421"/>
        <dbReference type="EC" id="1.15.1.1"/>
    </reaction>
</comment>
<gene>
    <name evidence="10" type="ORF">EMAD1354_LOCUS894</name>
</gene>
<evidence type="ECO:0000259" key="8">
    <source>
        <dbReference type="Pfam" id="PF00081"/>
    </source>
</evidence>
<name>A0A7S0XMG8_9RHOD</name>
<dbReference type="PRINTS" id="PR01703">
    <property type="entry name" value="MNSODISMTASE"/>
</dbReference>
<dbReference type="PIRSF" id="PIRSF000349">
    <property type="entry name" value="SODismutase"/>
    <property type="match status" value="1"/>
</dbReference>
<dbReference type="PROSITE" id="PS00088">
    <property type="entry name" value="SOD_MN"/>
    <property type="match status" value="1"/>
</dbReference>
<dbReference type="InterPro" id="IPR050265">
    <property type="entry name" value="Fe/Mn_Superoxide_Dismutase"/>
</dbReference>
<dbReference type="EMBL" id="HBFE01001289">
    <property type="protein sequence ID" value="CAD8724817.1"/>
    <property type="molecule type" value="Transcribed_RNA"/>
</dbReference>
<feature type="domain" description="Manganese/iron superoxide dismutase C-terminal" evidence="9">
    <location>
        <begin position="126"/>
        <end position="226"/>
    </location>
</feature>